<evidence type="ECO:0000259" key="9">
    <source>
        <dbReference type="PROSITE" id="PS50103"/>
    </source>
</evidence>
<dbReference type="PANTHER" id="PTHR24009:SF40">
    <property type="entry name" value="C3H1-TYPE DOMAIN-CONTAINING PROTEIN"/>
    <property type="match status" value="1"/>
</dbReference>
<evidence type="ECO:0000259" key="10">
    <source>
        <dbReference type="PROSITE" id="PS51644"/>
    </source>
</evidence>
<dbReference type="PROSITE" id="PS51644">
    <property type="entry name" value="HTH_OST"/>
    <property type="match status" value="1"/>
</dbReference>
<keyword evidence="5" id="KW-0238">DNA-binding</keyword>
<dbReference type="Gene3D" id="3.30.70.330">
    <property type="match status" value="1"/>
</dbReference>
<dbReference type="SMART" id="SM00360">
    <property type="entry name" value="RRM"/>
    <property type="match status" value="1"/>
</dbReference>
<evidence type="ECO:0000256" key="1">
    <source>
        <dbReference type="ARBA" id="ARBA00022723"/>
    </source>
</evidence>
<dbReference type="GO" id="GO:0008270">
    <property type="term" value="F:zinc ion binding"/>
    <property type="evidence" value="ECO:0007669"/>
    <property type="project" value="UniProtKB-KW"/>
</dbReference>
<dbReference type="GO" id="GO:0003723">
    <property type="term" value="F:RNA binding"/>
    <property type="evidence" value="ECO:0007669"/>
    <property type="project" value="UniProtKB-UniRule"/>
</dbReference>
<evidence type="ECO:0000256" key="6">
    <source>
        <dbReference type="PROSITE-ProRule" id="PRU00176"/>
    </source>
</evidence>
<dbReference type="EMBL" id="GGEC01080891">
    <property type="protein sequence ID" value="MBX61375.1"/>
    <property type="molecule type" value="Transcribed_RNA"/>
</dbReference>
<dbReference type="PROSITE" id="PS50103">
    <property type="entry name" value="ZF_C3H1"/>
    <property type="match status" value="1"/>
</dbReference>
<dbReference type="InterPro" id="IPR035979">
    <property type="entry name" value="RBD_domain_sf"/>
</dbReference>
<dbReference type="PROSITE" id="PS50102">
    <property type="entry name" value="RRM"/>
    <property type="match status" value="1"/>
</dbReference>
<dbReference type="AlphaFoldDB" id="A0A2P2Q336"/>
<organism evidence="11">
    <name type="scientific">Rhizophora mucronata</name>
    <name type="common">Asiatic mangrove</name>
    <dbReference type="NCBI Taxonomy" id="61149"/>
    <lineage>
        <taxon>Eukaryota</taxon>
        <taxon>Viridiplantae</taxon>
        <taxon>Streptophyta</taxon>
        <taxon>Embryophyta</taxon>
        <taxon>Tracheophyta</taxon>
        <taxon>Spermatophyta</taxon>
        <taxon>Magnoliopsida</taxon>
        <taxon>eudicotyledons</taxon>
        <taxon>Gunneridae</taxon>
        <taxon>Pentapetalae</taxon>
        <taxon>rosids</taxon>
        <taxon>fabids</taxon>
        <taxon>Malpighiales</taxon>
        <taxon>Rhizophoraceae</taxon>
        <taxon>Rhizophora</taxon>
    </lineage>
</organism>
<dbReference type="FunFam" id="3.30.70.330:FF:000678">
    <property type="entry name" value="zinc finger CCCH domain-containing protein 53-like isoform X2"/>
    <property type="match status" value="1"/>
</dbReference>
<keyword evidence="4 6" id="KW-0694">RNA-binding</keyword>
<feature type="domain" description="HTH OST-type" evidence="10">
    <location>
        <begin position="233"/>
        <end position="316"/>
    </location>
</feature>
<dbReference type="PANTHER" id="PTHR24009">
    <property type="entry name" value="RNA-BINDING (RRM/RBD/RNP MOTIFS)"/>
    <property type="match status" value="1"/>
</dbReference>
<name>A0A2P2Q336_RHIMU</name>
<protein>
    <submittedName>
        <fullName evidence="11">Uncharacterized protein MANES_03G137900</fullName>
    </submittedName>
</protein>
<dbReference type="Pfam" id="PF00076">
    <property type="entry name" value="RRM_1"/>
    <property type="match status" value="1"/>
</dbReference>
<feature type="zinc finger region" description="C3H1-type" evidence="7">
    <location>
        <begin position="185"/>
        <end position="212"/>
    </location>
</feature>
<dbReference type="InterPro" id="IPR000571">
    <property type="entry name" value="Znf_CCCH"/>
</dbReference>
<sequence>MEFPEPTKVLFNRIKKLEPDSGSKIVGYLLLQGLSEQEMINLAMSPDAVIQEVIFKTKAQVSACFKSPPSPISPPMNWPPMSELSLPFTPFSQFSSHSFNPPAAFRVPSPYWGSQVAAKHNSDFVLMSYPDSVSELQSQTQFLSLEDHMEPVNVDNAGVPSHYAYPDAAFGNLSVRGLRDQSLNEFPIKTCHYFNKGFCKHGSNCRYFHGQISDDFPQKFDAFNYDCNFSLGSLEKLESEIKELLKSRKGYPVSIASLPMIYYEKYGKVLQADGYLTESQRHGRAGYSLTKLLARLKNSIQLIDRPHGQHAVILAEDAPKYLDNRGDRNDPRPIIGGSRQIYLTFPSESTFTEDDVSNYFNTFGPVEDVRIPCQQKRMFGFVTFESANTVKMVLAKRNPHYVCGARVLVKPYKEKLKLIERKYQERIEPPMCYSPHYLDMEAELHSMPRGYETSRLLRKQSMEEQEQPFELERRRLAELQTMWKPASKQSYFGYSMDGLKVSEENFTLPSAERISVLNTGSASDEKIKHVESNYANQDSNQGLDLPESPFASPIVSSISQVI</sequence>
<evidence type="ECO:0000256" key="2">
    <source>
        <dbReference type="ARBA" id="ARBA00022771"/>
    </source>
</evidence>
<dbReference type="InterPro" id="IPR000504">
    <property type="entry name" value="RRM_dom"/>
</dbReference>
<evidence type="ECO:0000256" key="4">
    <source>
        <dbReference type="ARBA" id="ARBA00022884"/>
    </source>
</evidence>
<evidence type="ECO:0000313" key="11">
    <source>
        <dbReference type="EMBL" id="MBX61375.1"/>
    </source>
</evidence>
<dbReference type="Gene3D" id="2.30.30.1190">
    <property type="match status" value="1"/>
</dbReference>
<dbReference type="SUPFAM" id="SSF54928">
    <property type="entry name" value="RNA-binding domain, RBD"/>
    <property type="match status" value="1"/>
</dbReference>
<keyword evidence="1 7" id="KW-0479">Metal-binding</keyword>
<dbReference type="InterPro" id="IPR034365">
    <property type="entry name" value="AtC3H46-like_RRM"/>
</dbReference>
<evidence type="ECO:0000256" key="3">
    <source>
        <dbReference type="ARBA" id="ARBA00022833"/>
    </source>
</evidence>
<dbReference type="InterPro" id="IPR056276">
    <property type="entry name" value="AtC3H46-like_PABC-like"/>
</dbReference>
<dbReference type="CDD" id="cd12458">
    <property type="entry name" value="RRM_AtC3H46_like"/>
    <property type="match status" value="1"/>
</dbReference>
<keyword evidence="3 7" id="KW-0862">Zinc</keyword>
<dbReference type="Pfam" id="PF23182">
    <property type="entry name" value="PABC_AtC3H46"/>
    <property type="match status" value="1"/>
</dbReference>
<evidence type="ECO:0000256" key="7">
    <source>
        <dbReference type="PROSITE-ProRule" id="PRU00723"/>
    </source>
</evidence>
<keyword evidence="2 7" id="KW-0863">Zinc-finger</keyword>
<feature type="domain" description="C3H1-type" evidence="9">
    <location>
        <begin position="185"/>
        <end position="212"/>
    </location>
</feature>
<evidence type="ECO:0000256" key="5">
    <source>
        <dbReference type="ARBA" id="ARBA00023125"/>
    </source>
</evidence>
<accession>A0A2P2Q336</accession>
<feature type="domain" description="RRM" evidence="8">
    <location>
        <begin position="339"/>
        <end position="414"/>
    </location>
</feature>
<dbReference type="SUPFAM" id="SSF90229">
    <property type="entry name" value="CCCH zinc finger"/>
    <property type="match status" value="1"/>
</dbReference>
<proteinExistence type="predicted"/>
<reference evidence="11" key="1">
    <citation type="submission" date="2018-02" db="EMBL/GenBank/DDBJ databases">
        <title>Rhizophora mucronata_Transcriptome.</title>
        <authorList>
            <person name="Meera S.P."/>
            <person name="Sreeshan A."/>
            <person name="Augustine A."/>
        </authorList>
    </citation>
    <scope>NUCLEOTIDE SEQUENCE</scope>
    <source>
        <tissue evidence="11">Leaf</tissue>
    </source>
</reference>
<dbReference type="GO" id="GO:0003677">
    <property type="term" value="F:DNA binding"/>
    <property type="evidence" value="ECO:0007669"/>
    <property type="project" value="UniProtKB-KW"/>
</dbReference>
<evidence type="ECO:0000259" key="8">
    <source>
        <dbReference type="PROSITE" id="PS50102"/>
    </source>
</evidence>
<dbReference type="InterPro" id="IPR012677">
    <property type="entry name" value="Nucleotide-bd_a/b_plait_sf"/>
</dbReference>
<dbReference type="InterPro" id="IPR025605">
    <property type="entry name" value="OST-HTH/LOTUS_dom"/>
</dbReference>
<dbReference type="InterPro" id="IPR036855">
    <property type="entry name" value="Znf_CCCH_sf"/>
</dbReference>